<keyword evidence="3" id="KW-0560">Oxidoreductase</keyword>
<evidence type="ECO:0000256" key="6">
    <source>
        <dbReference type="ARBA" id="ARBA00047561"/>
    </source>
</evidence>
<dbReference type="InterPro" id="IPR042518">
    <property type="entry name" value="SirC_C"/>
</dbReference>
<dbReference type="Gene3D" id="1.10.8.610">
    <property type="entry name" value="SirC, precorrin-2 dehydrogenase, C-terminal helical domain-like"/>
    <property type="match status" value="1"/>
</dbReference>
<evidence type="ECO:0000259" key="8">
    <source>
        <dbReference type="Pfam" id="PF14824"/>
    </source>
</evidence>
<name>A0A6J6NV30_9ZZZZ</name>
<comment type="pathway">
    <text evidence="1">Porphyrin-containing compound metabolism; siroheme biosynthesis; sirohydrochlorin from precorrin-2: step 1/1.</text>
</comment>
<gene>
    <name evidence="9" type="ORF">UFOPK2399_00650</name>
</gene>
<dbReference type="PANTHER" id="PTHR35330">
    <property type="entry name" value="SIROHEME BIOSYNTHESIS PROTEIN MET8"/>
    <property type="match status" value="1"/>
</dbReference>
<dbReference type="GO" id="GO:0019354">
    <property type="term" value="P:siroheme biosynthetic process"/>
    <property type="evidence" value="ECO:0007669"/>
    <property type="project" value="UniProtKB-UniPathway"/>
</dbReference>
<evidence type="ECO:0000256" key="4">
    <source>
        <dbReference type="ARBA" id="ARBA00023027"/>
    </source>
</evidence>
<dbReference type="InterPro" id="IPR028281">
    <property type="entry name" value="Sirohaem_synthase_central"/>
</dbReference>
<dbReference type="EMBL" id="CAEZXP010000001">
    <property type="protein sequence ID" value="CAB4690126.1"/>
    <property type="molecule type" value="Genomic_DNA"/>
</dbReference>
<evidence type="ECO:0000256" key="3">
    <source>
        <dbReference type="ARBA" id="ARBA00023002"/>
    </source>
</evidence>
<evidence type="ECO:0000259" key="7">
    <source>
        <dbReference type="Pfam" id="PF10414"/>
    </source>
</evidence>
<comment type="catalytic activity">
    <reaction evidence="6">
        <text>precorrin-2 + NAD(+) = sirohydrochlorin + NADH + 2 H(+)</text>
        <dbReference type="Rhea" id="RHEA:15613"/>
        <dbReference type="ChEBI" id="CHEBI:15378"/>
        <dbReference type="ChEBI" id="CHEBI:57540"/>
        <dbReference type="ChEBI" id="CHEBI:57945"/>
        <dbReference type="ChEBI" id="CHEBI:58351"/>
        <dbReference type="ChEBI" id="CHEBI:58827"/>
        <dbReference type="EC" id="1.3.1.76"/>
    </reaction>
</comment>
<dbReference type="Pfam" id="PF14824">
    <property type="entry name" value="Sirohm_synth_M"/>
    <property type="match status" value="1"/>
</dbReference>
<proteinExistence type="predicted"/>
<evidence type="ECO:0000256" key="1">
    <source>
        <dbReference type="ARBA" id="ARBA00005010"/>
    </source>
</evidence>
<dbReference type="GO" id="GO:0043115">
    <property type="term" value="F:precorrin-2 dehydrogenase activity"/>
    <property type="evidence" value="ECO:0007669"/>
    <property type="project" value="UniProtKB-EC"/>
</dbReference>
<dbReference type="EC" id="1.3.1.76" evidence="2"/>
<dbReference type="InterPro" id="IPR028161">
    <property type="entry name" value="Met8-like"/>
</dbReference>
<dbReference type="InterPro" id="IPR036291">
    <property type="entry name" value="NAD(P)-bd_dom_sf"/>
</dbReference>
<evidence type="ECO:0000256" key="2">
    <source>
        <dbReference type="ARBA" id="ARBA00012400"/>
    </source>
</evidence>
<dbReference type="NCBIfam" id="TIGR01470">
    <property type="entry name" value="cysG_Nterm"/>
    <property type="match status" value="1"/>
</dbReference>
<dbReference type="GO" id="GO:0004325">
    <property type="term" value="F:ferrochelatase activity"/>
    <property type="evidence" value="ECO:0007669"/>
    <property type="project" value="InterPro"/>
</dbReference>
<dbReference type="SUPFAM" id="SSF51735">
    <property type="entry name" value="NAD(P)-binding Rossmann-fold domains"/>
    <property type="match status" value="1"/>
</dbReference>
<dbReference type="PANTHER" id="PTHR35330:SF1">
    <property type="entry name" value="SIROHEME BIOSYNTHESIS PROTEIN MET8"/>
    <property type="match status" value="1"/>
</dbReference>
<dbReference type="Pfam" id="PF13241">
    <property type="entry name" value="NAD_binding_7"/>
    <property type="match status" value="1"/>
</dbReference>
<dbReference type="InterPro" id="IPR019478">
    <property type="entry name" value="Sirohaem_synthase_dimer_dom"/>
</dbReference>
<sequence length="187" mass="20469">MAHTEFYMACLDLTGRRCIVVGGGRIGHEKAEGLLHCGANVTVISPELHSDFANLNVEWIARDYETGDLDGAFLVIAATDDTCVNTHVHGDAEERQMLCNVADVPHLCNFILPAIHRQGQIAVGVSTGGASPALAKRLRNEIAEIVRPEHAELAKKLHAMRPEVKEKFPTYAERRDYFEAVVAEALA</sequence>
<evidence type="ECO:0000313" key="9">
    <source>
        <dbReference type="EMBL" id="CAB4690126.1"/>
    </source>
</evidence>
<dbReference type="Gene3D" id="3.40.50.720">
    <property type="entry name" value="NAD(P)-binding Rossmann-like Domain"/>
    <property type="match status" value="1"/>
</dbReference>
<reference evidence="9" key="1">
    <citation type="submission" date="2020-05" db="EMBL/GenBank/DDBJ databases">
        <authorList>
            <person name="Chiriac C."/>
            <person name="Salcher M."/>
            <person name="Ghai R."/>
            <person name="Kavagutti S V."/>
        </authorList>
    </citation>
    <scope>NUCLEOTIDE SEQUENCE</scope>
</reference>
<keyword evidence="4" id="KW-0520">NAD</keyword>
<keyword evidence="5" id="KW-0627">Porphyrin biosynthesis</keyword>
<dbReference type="AlphaFoldDB" id="A0A6J6NV30"/>
<evidence type="ECO:0000256" key="5">
    <source>
        <dbReference type="ARBA" id="ARBA00023244"/>
    </source>
</evidence>
<protein>
    <recommendedName>
        <fullName evidence="2">precorrin-2 dehydrogenase</fullName>
        <ecNumber evidence="2">1.3.1.76</ecNumber>
    </recommendedName>
</protein>
<dbReference type="SUPFAM" id="SSF75615">
    <property type="entry name" value="Siroheme synthase middle domains-like"/>
    <property type="match status" value="1"/>
</dbReference>
<dbReference type="UniPathway" id="UPA00262">
    <property type="reaction ID" value="UER00222"/>
</dbReference>
<feature type="domain" description="Sirohaem synthase dimerisation" evidence="7">
    <location>
        <begin position="152"/>
        <end position="186"/>
    </location>
</feature>
<organism evidence="9">
    <name type="scientific">freshwater metagenome</name>
    <dbReference type="NCBI Taxonomy" id="449393"/>
    <lineage>
        <taxon>unclassified sequences</taxon>
        <taxon>metagenomes</taxon>
        <taxon>ecological metagenomes</taxon>
    </lineage>
</organism>
<dbReference type="InterPro" id="IPR006367">
    <property type="entry name" value="Sirohaem_synthase_N"/>
</dbReference>
<dbReference type="Pfam" id="PF10414">
    <property type="entry name" value="CysG_dimeriser"/>
    <property type="match status" value="1"/>
</dbReference>
<feature type="domain" description="Siroheme synthase central" evidence="8">
    <location>
        <begin position="120"/>
        <end position="144"/>
    </location>
</feature>
<accession>A0A6J6NV30</accession>